<evidence type="ECO:0000256" key="1">
    <source>
        <dbReference type="SAM" id="Phobius"/>
    </source>
</evidence>
<name>A0ABX0UP61_9BACT</name>
<accession>A0ABX0UP61</accession>
<proteinExistence type="predicted"/>
<evidence type="ECO:0000313" key="3">
    <source>
        <dbReference type="Proteomes" id="UP001179181"/>
    </source>
</evidence>
<gene>
    <name evidence="2" type="ORF">FHS68_003970</name>
</gene>
<evidence type="ECO:0000313" key="2">
    <source>
        <dbReference type="EMBL" id="NIJ54783.1"/>
    </source>
</evidence>
<keyword evidence="3" id="KW-1185">Reference proteome</keyword>
<keyword evidence="1" id="KW-0812">Transmembrane</keyword>
<organism evidence="2 3">
    <name type="scientific">Dyadobacter arcticus</name>
    <dbReference type="NCBI Taxonomy" id="1078754"/>
    <lineage>
        <taxon>Bacteria</taxon>
        <taxon>Pseudomonadati</taxon>
        <taxon>Bacteroidota</taxon>
        <taxon>Cytophagia</taxon>
        <taxon>Cytophagales</taxon>
        <taxon>Spirosomataceae</taxon>
        <taxon>Dyadobacter</taxon>
    </lineage>
</organism>
<dbReference type="Proteomes" id="UP001179181">
    <property type="component" value="Unassembled WGS sequence"/>
</dbReference>
<dbReference type="EMBL" id="JAASQJ010000004">
    <property type="protein sequence ID" value="NIJ54783.1"/>
    <property type="molecule type" value="Genomic_DNA"/>
</dbReference>
<protein>
    <submittedName>
        <fullName evidence="2">Uncharacterized protein</fullName>
    </submittedName>
</protein>
<reference evidence="2 3" key="1">
    <citation type="submission" date="2020-03" db="EMBL/GenBank/DDBJ databases">
        <title>Genomic Encyclopedia of Type Strains, Phase IV (KMG-IV): sequencing the most valuable type-strain genomes for metagenomic binning, comparative biology and taxonomic classification.</title>
        <authorList>
            <person name="Goeker M."/>
        </authorList>
    </citation>
    <scope>NUCLEOTIDE SEQUENCE [LARGE SCALE GENOMIC DNA]</scope>
    <source>
        <strain evidence="2 3">DSM 102865</strain>
    </source>
</reference>
<dbReference type="RefSeq" id="WP_229211979.1">
    <property type="nucleotide sequence ID" value="NZ_JAASQJ010000004.1"/>
</dbReference>
<keyword evidence="1" id="KW-1133">Transmembrane helix</keyword>
<sequence length="213" mass="24550">MNVQLQDSSNAMQNRNKWGCLLLLVAGVAISWGVYECKYYYSKWSDYRNSPWAYSEDEDAKLLVGKWEGSFSDPDKVRKNITLEVFVPLTDDERENKAGKRWKRRAFSTRYNNNFDGIATVNSKLGTEEYKISGAVEKDDMHQLHFSFSPVDERKKVVPNFTLLGATQGKWDNDQLTVTFNFGYNKADGASYYNSADPRHEVKVTATLRRKNK</sequence>
<comment type="caution">
    <text evidence="2">The sequence shown here is derived from an EMBL/GenBank/DDBJ whole genome shotgun (WGS) entry which is preliminary data.</text>
</comment>
<keyword evidence="1" id="KW-0472">Membrane</keyword>
<feature type="transmembrane region" description="Helical" evidence="1">
    <location>
        <begin position="18"/>
        <end position="35"/>
    </location>
</feature>